<dbReference type="STRING" id="188477.A0A3S0ZT05"/>
<dbReference type="GO" id="GO:0005737">
    <property type="term" value="C:cytoplasm"/>
    <property type="evidence" value="ECO:0007669"/>
    <property type="project" value="TreeGrafter"/>
</dbReference>
<reference evidence="3 4" key="1">
    <citation type="submission" date="2019-01" db="EMBL/GenBank/DDBJ databases">
        <title>A draft genome assembly of the solar-powered sea slug Elysia chlorotica.</title>
        <authorList>
            <person name="Cai H."/>
            <person name="Li Q."/>
            <person name="Fang X."/>
            <person name="Li J."/>
            <person name="Curtis N.E."/>
            <person name="Altenburger A."/>
            <person name="Shibata T."/>
            <person name="Feng M."/>
            <person name="Maeda T."/>
            <person name="Schwartz J.A."/>
            <person name="Shigenobu S."/>
            <person name="Lundholm N."/>
            <person name="Nishiyama T."/>
            <person name="Yang H."/>
            <person name="Hasebe M."/>
            <person name="Li S."/>
            <person name="Pierce S.K."/>
            <person name="Wang J."/>
        </authorList>
    </citation>
    <scope>NUCLEOTIDE SEQUENCE [LARGE SCALE GENOMIC DNA]</scope>
    <source>
        <strain evidence="3">EC2010</strain>
        <tissue evidence="3">Whole organism of an adult</tissue>
    </source>
</reference>
<dbReference type="InterPro" id="IPR003591">
    <property type="entry name" value="Leu-rich_rpt_typical-subtyp"/>
</dbReference>
<dbReference type="AlphaFoldDB" id="A0A3S0ZT05"/>
<accession>A0A3S0ZT05</accession>
<evidence type="ECO:0000256" key="2">
    <source>
        <dbReference type="ARBA" id="ARBA00022737"/>
    </source>
</evidence>
<dbReference type="Proteomes" id="UP000271974">
    <property type="component" value="Unassembled WGS sequence"/>
</dbReference>
<dbReference type="InterPro" id="IPR001611">
    <property type="entry name" value="Leu-rich_rpt"/>
</dbReference>
<dbReference type="InterPro" id="IPR050216">
    <property type="entry name" value="LRR_domain-containing"/>
</dbReference>
<keyword evidence="1" id="KW-0433">Leucine-rich repeat</keyword>
<dbReference type="PROSITE" id="PS51450">
    <property type="entry name" value="LRR"/>
    <property type="match status" value="1"/>
</dbReference>
<dbReference type="PANTHER" id="PTHR48051">
    <property type="match status" value="1"/>
</dbReference>
<evidence type="ECO:0000313" key="4">
    <source>
        <dbReference type="Proteomes" id="UP000271974"/>
    </source>
</evidence>
<feature type="non-terminal residue" evidence="3">
    <location>
        <position position="446"/>
    </location>
</feature>
<evidence type="ECO:0000256" key="1">
    <source>
        <dbReference type="ARBA" id="ARBA00022614"/>
    </source>
</evidence>
<comment type="caution">
    <text evidence="3">The sequence shown here is derived from an EMBL/GenBank/DDBJ whole genome shotgun (WGS) entry which is preliminary data.</text>
</comment>
<sequence length="446" mass="50842">EGPSKVHRGLLARLLEKCIFLDFPSVWYGRQTHLKEVVERAFYNDGKFNFSMNCLLMLPKLSSKEDLIIPSQNMFTSDFKLHPLCYSRGDITTVMSSSPTNKQQKQLECFHNVHLLNNEGFPLDMSGPVGDFVILWGWAILLLRLQLEENLQEYNLLVKGVDKVEDLTSVQVNKGFRQLVEVFSQALFLSIGECFDFKSTLTSENIQPWQDLMNQHATDQGLVEVKSIFMDDIWLMCETHAACWQVDKGLSCYHGLPGQYTRFIYSLSISNNNIKDLPPGIFSGLPNIKDLDMSCNKLEEIPEEIGLCGQLTSLNIFENYLKTLPDSLSKCTKMFRLFLDKNDMSELPLVVTRLKNLQRLYAQFLHMKSLPENIGDLTELRNLSLNGNCFSTLPDKVIFELPSLEYLSIQYHGIVSIPEDIKKLTKLQTLHLGNNPNLLTISAQIG</sequence>
<dbReference type="SMART" id="SM00369">
    <property type="entry name" value="LRR_TYP"/>
    <property type="match status" value="4"/>
</dbReference>
<proteinExistence type="predicted"/>
<feature type="non-terminal residue" evidence="3">
    <location>
        <position position="1"/>
    </location>
</feature>
<gene>
    <name evidence="3" type="ORF">EGW08_017709</name>
</gene>
<dbReference type="PANTHER" id="PTHR48051:SF1">
    <property type="entry name" value="RAS SUPPRESSOR PROTEIN 1"/>
    <property type="match status" value="1"/>
</dbReference>
<evidence type="ECO:0000313" key="3">
    <source>
        <dbReference type="EMBL" id="RUS74537.1"/>
    </source>
</evidence>
<dbReference type="InterPro" id="IPR032675">
    <property type="entry name" value="LRR_dom_sf"/>
</dbReference>
<name>A0A3S0ZT05_ELYCH</name>
<dbReference type="SMART" id="SM00364">
    <property type="entry name" value="LRR_BAC"/>
    <property type="match status" value="4"/>
</dbReference>
<dbReference type="Gene3D" id="3.80.10.10">
    <property type="entry name" value="Ribonuclease Inhibitor"/>
    <property type="match status" value="1"/>
</dbReference>
<dbReference type="EMBL" id="RQTK01000822">
    <property type="protein sequence ID" value="RUS74537.1"/>
    <property type="molecule type" value="Genomic_DNA"/>
</dbReference>
<protein>
    <submittedName>
        <fullName evidence="3">Uncharacterized protein</fullName>
    </submittedName>
</protein>
<dbReference type="SUPFAM" id="SSF52058">
    <property type="entry name" value="L domain-like"/>
    <property type="match status" value="1"/>
</dbReference>
<organism evidence="3 4">
    <name type="scientific">Elysia chlorotica</name>
    <name type="common">Eastern emerald elysia</name>
    <name type="synonym">Sea slug</name>
    <dbReference type="NCBI Taxonomy" id="188477"/>
    <lineage>
        <taxon>Eukaryota</taxon>
        <taxon>Metazoa</taxon>
        <taxon>Spiralia</taxon>
        <taxon>Lophotrochozoa</taxon>
        <taxon>Mollusca</taxon>
        <taxon>Gastropoda</taxon>
        <taxon>Heterobranchia</taxon>
        <taxon>Euthyneura</taxon>
        <taxon>Panpulmonata</taxon>
        <taxon>Sacoglossa</taxon>
        <taxon>Placobranchoidea</taxon>
        <taxon>Plakobranchidae</taxon>
        <taxon>Elysia</taxon>
    </lineage>
</organism>
<dbReference type="Pfam" id="PF13855">
    <property type="entry name" value="LRR_8"/>
    <property type="match status" value="2"/>
</dbReference>
<keyword evidence="2" id="KW-0677">Repeat</keyword>
<keyword evidence="4" id="KW-1185">Reference proteome</keyword>
<dbReference type="OrthoDB" id="6130669at2759"/>